<dbReference type="eggNOG" id="COG0566">
    <property type="taxonomic scope" value="Bacteria"/>
</dbReference>
<feature type="domain" description="tRNA/rRNA methyltransferase SpoU type" evidence="3">
    <location>
        <begin position="21"/>
        <end position="163"/>
    </location>
</feature>
<dbReference type="InterPro" id="IPR001537">
    <property type="entry name" value="SpoU_MeTrfase"/>
</dbReference>
<keyword evidence="5" id="KW-1185">Reference proteome</keyword>
<dbReference type="HOGENOM" id="CLU_021322_4_3_10"/>
<proteinExistence type="predicted"/>
<dbReference type="KEGG" id="lby:Lbys_1705"/>
<evidence type="ECO:0000256" key="1">
    <source>
        <dbReference type="ARBA" id="ARBA00022603"/>
    </source>
</evidence>
<accession>E4RZI8</accession>
<dbReference type="AlphaFoldDB" id="E4RZI8"/>
<keyword evidence="2" id="KW-0808">Transferase</keyword>
<evidence type="ECO:0000313" key="4">
    <source>
        <dbReference type="EMBL" id="ADQ17412.1"/>
    </source>
</evidence>
<dbReference type="GO" id="GO:0032259">
    <property type="term" value="P:methylation"/>
    <property type="evidence" value="ECO:0007669"/>
    <property type="project" value="UniProtKB-KW"/>
</dbReference>
<dbReference type="PANTHER" id="PTHR46429">
    <property type="entry name" value="23S RRNA (GUANOSINE-2'-O-)-METHYLTRANSFERASE RLMB"/>
    <property type="match status" value="1"/>
</dbReference>
<gene>
    <name evidence="4" type="ordered locus">Lbys_1705</name>
</gene>
<organism evidence="4 5">
    <name type="scientific">Leadbetterella byssophila (strain DSM 17132 / JCM 16389 / KACC 11308 / NBRC 106382 / 4M15)</name>
    <dbReference type="NCBI Taxonomy" id="649349"/>
    <lineage>
        <taxon>Bacteria</taxon>
        <taxon>Pseudomonadati</taxon>
        <taxon>Bacteroidota</taxon>
        <taxon>Cytophagia</taxon>
        <taxon>Cytophagales</taxon>
        <taxon>Leadbetterellaceae</taxon>
        <taxon>Leadbetterella</taxon>
    </lineage>
</organism>
<dbReference type="Pfam" id="PF00588">
    <property type="entry name" value="SpoU_methylase"/>
    <property type="match status" value="1"/>
</dbReference>
<dbReference type="Proteomes" id="UP000007435">
    <property type="component" value="Chromosome"/>
</dbReference>
<evidence type="ECO:0000313" key="5">
    <source>
        <dbReference type="Proteomes" id="UP000007435"/>
    </source>
</evidence>
<dbReference type="InterPro" id="IPR029028">
    <property type="entry name" value="Alpha/beta_knot_MTases"/>
</dbReference>
<dbReference type="GO" id="GO:0005829">
    <property type="term" value="C:cytosol"/>
    <property type="evidence" value="ECO:0007669"/>
    <property type="project" value="TreeGrafter"/>
</dbReference>
<dbReference type="InterPro" id="IPR029026">
    <property type="entry name" value="tRNA_m1G_MTases_N"/>
</dbReference>
<name>E4RZI8_LEAB4</name>
<dbReference type="GO" id="GO:0008173">
    <property type="term" value="F:RNA methyltransferase activity"/>
    <property type="evidence" value="ECO:0007669"/>
    <property type="project" value="InterPro"/>
</dbReference>
<reference evidence="4 5" key="2">
    <citation type="journal article" date="2011" name="Stand. Genomic Sci.">
        <title>Complete genome sequence of Leadbetterella byssophila type strain (4M15).</title>
        <authorList>
            <person name="Abt B."/>
            <person name="Teshima H."/>
            <person name="Lucas S."/>
            <person name="Lapidus A."/>
            <person name="Del Rio T.G."/>
            <person name="Nolan M."/>
            <person name="Tice H."/>
            <person name="Cheng J.F."/>
            <person name="Pitluck S."/>
            <person name="Liolios K."/>
            <person name="Pagani I."/>
            <person name="Ivanova N."/>
            <person name="Mavromatis K."/>
            <person name="Pati A."/>
            <person name="Tapia R."/>
            <person name="Han C."/>
            <person name="Goodwin L."/>
            <person name="Chen A."/>
            <person name="Palaniappan K."/>
            <person name="Land M."/>
            <person name="Hauser L."/>
            <person name="Chang Y.J."/>
            <person name="Jeffries C.D."/>
            <person name="Rohde M."/>
            <person name="Goker M."/>
            <person name="Tindall B.J."/>
            <person name="Detter J.C."/>
            <person name="Woyke T."/>
            <person name="Bristow J."/>
            <person name="Eisen J.A."/>
            <person name="Markowitz V."/>
            <person name="Hugenholtz P."/>
            <person name="Klenk H.P."/>
            <person name="Kyrpides N.C."/>
        </authorList>
    </citation>
    <scope>NUCLEOTIDE SEQUENCE [LARGE SCALE GENOMIC DNA]</scope>
    <source>
        <strain evidence="5">DSM 17132 / JCM 16389 / KACC 11308 / NBRC 106382 / 4M15</strain>
    </source>
</reference>
<sequence>MEELGRISVDEFKAVEKLNLDLILDDIRSMSNVGSIFRTSDGFRVGKLYLCGITATPPHREIEKTALGATASVDWEYKEDALALVRALKQAGYKILALEQADNSTYLQNFRPIKDQKYALILGNEVFGVNEELIAEADEVIEIPQFGTKHSFNVSVSAGMFLWDYFAKSIG</sequence>
<dbReference type="GO" id="GO:0003723">
    <property type="term" value="F:RNA binding"/>
    <property type="evidence" value="ECO:0007669"/>
    <property type="project" value="InterPro"/>
</dbReference>
<reference key="1">
    <citation type="submission" date="2010-11" db="EMBL/GenBank/DDBJ databases">
        <title>The complete genome of Leadbetterella byssophila DSM 17132.</title>
        <authorList>
            <consortium name="US DOE Joint Genome Institute (JGI-PGF)"/>
            <person name="Lucas S."/>
            <person name="Copeland A."/>
            <person name="Lapidus A."/>
            <person name="Glavina del Rio T."/>
            <person name="Dalin E."/>
            <person name="Tice H."/>
            <person name="Bruce D."/>
            <person name="Goodwin L."/>
            <person name="Pitluck S."/>
            <person name="Kyrpides N."/>
            <person name="Mavromatis K."/>
            <person name="Ivanova N."/>
            <person name="Teshima H."/>
            <person name="Brettin T."/>
            <person name="Detter J.C."/>
            <person name="Han C."/>
            <person name="Tapia R."/>
            <person name="Land M."/>
            <person name="Hauser L."/>
            <person name="Markowitz V."/>
            <person name="Cheng J.-F."/>
            <person name="Hugenholtz P."/>
            <person name="Woyke T."/>
            <person name="Wu D."/>
            <person name="Tindall B."/>
            <person name="Pomrenke H.G."/>
            <person name="Brambilla E."/>
            <person name="Klenk H.-P."/>
            <person name="Eisen J.A."/>
        </authorList>
    </citation>
    <scope>NUCLEOTIDE SEQUENCE [LARGE SCALE GENOMIC DNA]</scope>
    <source>
        <strain>DSM 17132</strain>
    </source>
</reference>
<dbReference type="Gene3D" id="3.40.1280.10">
    <property type="match status" value="1"/>
</dbReference>
<dbReference type="EMBL" id="CP002305">
    <property type="protein sequence ID" value="ADQ17412.1"/>
    <property type="molecule type" value="Genomic_DNA"/>
</dbReference>
<dbReference type="PANTHER" id="PTHR46429:SF1">
    <property type="entry name" value="23S RRNA (GUANOSINE-2'-O-)-METHYLTRANSFERASE RLMB"/>
    <property type="match status" value="1"/>
</dbReference>
<dbReference type="SUPFAM" id="SSF75217">
    <property type="entry name" value="alpha/beta knot"/>
    <property type="match status" value="1"/>
</dbReference>
<dbReference type="InterPro" id="IPR004441">
    <property type="entry name" value="rRNA_MeTrfase_TrmH"/>
</dbReference>
<protein>
    <submittedName>
        <fullName evidence="4">tRNA/rRNA methyltransferase (SpoU)</fullName>
    </submittedName>
</protein>
<dbReference type="CDD" id="cd18097">
    <property type="entry name" value="SpoU-like"/>
    <property type="match status" value="1"/>
</dbReference>
<dbReference type="STRING" id="649349.Lbys_1705"/>
<dbReference type="GO" id="GO:0006396">
    <property type="term" value="P:RNA processing"/>
    <property type="evidence" value="ECO:0007669"/>
    <property type="project" value="InterPro"/>
</dbReference>
<keyword evidence="1 4" id="KW-0489">Methyltransferase</keyword>
<evidence type="ECO:0000259" key="3">
    <source>
        <dbReference type="Pfam" id="PF00588"/>
    </source>
</evidence>
<evidence type="ECO:0000256" key="2">
    <source>
        <dbReference type="ARBA" id="ARBA00022679"/>
    </source>
</evidence>